<protein>
    <recommendedName>
        <fullName evidence="4">Esterase</fullName>
    </recommendedName>
</protein>
<feature type="compositionally biased region" description="Basic and acidic residues" evidence="1">
    <location>
        <begin position="47"/>
        <end position="63"/>
    </location>
</feature>
<dbReference type="PANTHER" id="PTHR48098:SF1">
    <property type="entry name" value="DIACYLGLYCEROL ACYLTRANSFERASE_MYCOLYLTRANSFERASE AG85A"/>
    <property type="match status" value="1"/>
</dbReference>
<organism evidence="2 3">
    <name type="scientific">Anaerococcus obesiensis</name>
    <dbReference type="NCBI Taxonomy" id="1287640"/>
    <lineage>
        <taxon>Bacteria</taxon>
        <taxon>Bacillati</taxon>
        <taxon>Bacillota</taxon>
        <taxon>Tissierellia</taxon>
        <taxon>Tissierellales</taxon>
        <taxon>Peptoniphilaceae</taxon>
        <taxon>Anaerococcus</taxon>
    </lineage>
</organism>
<evidence type="ECO:0000313" key="2">
    <source>
        <dbReference type="EMBL" id="QQN56321.1"/>
    </source>
</evidence>
<sequence>MMKNKVKIIVGILSLGLIFGGCKNENSKENPSSDPTIAYSNKNSNKSNEEKNKKSDVDKKDQGKVVDGSINSEILKQNWKYKVYLPNGYDEKSDEKYPVLYMLHGFGGNSSSILEKSNTKDMLDKIMKDKENKMIVVFADGFSSFFVDSDYDKKMESAIKEELIKEIDGKYKTDANKTKRAIGGFSVGGYGAASLSLRNPDLFSKALLISPTLWDKLDEDSLIRRNYMAFSDGKQMWSDEIYKEKFPSNFINENTKDINFYIRASEGDSKINIEDVEKFNKDLEKSEINTQFKKDGKEFDHDWDYWNKITEESYMWVLEKFNK</sequence>
<feature type="region of interest" description="Disordered" evidence="1">
    <location>
        <begin position="25"/>
        <end position="63"/>
    </location>
</feature>
<dbReference type="GO" id="GO:0016747">
    <property type="term" value="F:acyltransferase activity, transferring groups other than amino-acyl groups"/>
    <property type="evidence" value="ECO:0007669"/>
    <property type="project" value="TreeGrafter"/>
</dbReference>
<evidence type="ECO:0000256" key="1">
    <source>
        <dbReference type="SAM" id="MobiDB-lite"/>
    </source>
</evidence>
<dbReference type="PROSITE" id="PS51257">
    <property type="entry name" value="PROKAR_LIPOPROTEIN"/>
    <property type="match status" value="1"/>
</dbReference>
<accession>A0A7T7ZV98</accession>
<proteinExistence type="predicted"/>
<dbReference type="Gene3D" id="3.40.50.1820">
    <property type="entry name" value="alpha/beta hydrolase"/>
    <property type="match status" value="1"/>
</dbReference>
<keyword evidence="3" id="KW-1185">Reference proteome</keyword>
<dbReference type="Pfam" id="PF00756">
    <property type="entry name" value="Esterase"/>
    <property type="match status" value="1"/>
</dbReference>
<dbReference type="EMBL" id="CP067016">
    <property type="protein sequence ID" value="QQN56321.1"/>
    <property type="molecule type" value="Genomic_DNA"/>
</dbReference>
<evidence type="ECO:0008006" key="4">
    <source>
        <dbReference type="Google" id="ProtNLM"/>
    </source>
</evidence>
<dbReference type="InterPro" id="IPR029058">
    <property type="entry name" value="AB_hydrolase_fold"/>
</dbReference>
<dbReference type="KEGG" id="aob:I6H46_01450"/>
<evidence type="ECO:0000313" key="3">
    <source>
        <dbReference type="Proteomes" id="UP000595871"/>
    </source>
</evidence>
<gene>
    <name evidence="2" type="ORF">I6H46_01450</name>
</gene>
<feature type="compositionally biased region" description="Polar residues" evidence="1">
    <location>
        <begin position="29"/>
        <end position="39"/>
    </location>
</feature>
<dbReference type="SUPFAM" id="SSF53474">
    <property type="entry name" value="alpha/beta-Hydrolases"/>
    <property type="match status" value="1"/>
</dbReference>
<dbReference type="AlphaFoldDB" id="A0A7T7ZV98"/>
<name>A0A7T7ZV98_9FIRM</name>
<dbReference type="Proteomes" id="UP000595871">
    <property type="component" value="Chromosome"/>
</dbReference>
<dbReference type="PANTHER" id="PTHR48098">
    <property type="entry name" value="ENTEROCHELIN ESTERASE-RELATED"/>
    <property type="match status" value="1"/>
</dbReference>
<dbReference type="InterPro" id="IPR000801">
    <property type="entry name" value="Esterase-like"/>
</dbReference>
<reference evidence="2 3" key="1">
    <citation type="submission" date="2020-12" db="EMBL/GenBank/DDBJ databases">
        <title>FDA dAtabase for Regulatory Grade micrObial Sequences (FDA-ARGOS): Supporting development and validation of Infectious Disease Dx tests.</title>
        <authorList>
            <person name="Sproer C."/>
            <person name="Gronow S."/>
            <person name="Severitt S."/>
            <person name="Schroder I."/>
            <person name="Tallon L."/>
            <person name="Sadzewicz L."/>
            <person name="Zhao X."/>
            <person name="Boylan J."/>
            <person name="Ott S."/>
            <person name="Bowen H."/>
            <person name="Vavikolanu K."/>
            <person name="Mehta A."/>
            <person name="Aluvathingal J."/>
            <person name="Nadendla S."/>
            <person name="Lowell S."/>
            <person name="Myers T."/>
            <person name="Yan Y."/>
            <person name="Sichtig H."/>
        </authorList>
    </citation>
    <scope>NUCLEOTIDE SEQUENCE [LARGE SCALE GENOMIC DNA]</scope>
    <source>
        <strain evidence="2 3">FDAARGOS_989</strain>
    </source>
</reference>
<dbReference type="InterPro" id="IPR050583">
    <property type="entry name" value="Mycobacterial_A85_antigen"/>
</dbReference>